<feature type="region of interest" description="Disordered" evidence="1">
    <location>
        <begin position="1"/>
        <end position="92"/>
    </location>
</feature>
<gene>
    <name evidence="2" type="ORF">JD292_08235</name>
</gene>
<comment type="caution">
    <text evidence="2">The sequence shown here is derived from an EMBL/GenBank/DDBJ whole genome shotgun (WGS) entry which is preliminary data.</text>
</comment>
<proteinExistence type="predicted"/>
<dbReference type="RefSeq" id="WP_200132273.1">
    <property type="nucleotide sequence ID" value="NZ_JAEHOI010000007.1"/>
</dbReference>
<accession>A0A934UXW0</accession>
<organism evidence="2 3">
    <name type="scientific">Leucobacter edaphi</name>
    <dbReference type="NCBI Taxonomy" id="2796472"/>
    <lineage>
        <taxon>Bacteria</taxon>
        <taxon>Bacillati</taxon>
        <taxon>Actinomycetota</taxon>
        <taxon>Actinomycetes</taxon>
        <taxon>Micrococcales</taxon>
        <taxon>Microbacteriaceae</taxon>
        <taxon>Leucobacter</taxon>
    </lineage>
</organism>
<evidence type="ECO:0000256" key="1">
    <source>
        <dbReference type="SAM" id="MobiDB-lite"/>
    </source>
</evidence>
<sequence>MEEFSAIEEDSRGSGIGDPKRERRGSPSGNSHELATPGTRTKQRPRDLGDSGIRAAAELQVPTGSGCAGGTADEGDSQAHDFLLDPARNGAQ</sequence>
<dbReference type="Proteomes" id="UP000618733">
    <property type="component" value="Unassembled WGS sequence"/>
</dbReference>
<reference evidence="2" key="1">
    <citation type="submission" date="2020-12" db="EMBL/GenBank/DDBJ databases">
        <title>Leucobacter sp. CAS2, isolated from Chromium sludge.</title>
        <authorList>
            <person name="Xu Z."/>
        </authorList>
    </citation>
    <scope>NUCLEOTIDE SEQUENCE</scope>
    <source>
        <strain evidence="2">CSA2</strain>
    </source>
</reference>
<protein>
    <submittedName>
        <fullName evidence="2">Uncharacterized protein</fullName>
    </submittedName>
</protein>
<keyword evidence="3" id="KW-1185">Reference proteome</keyword>
<dbReference type="AlphaFoldDB" id="A0A934UXW0"/>
<dbReference type="EMBL" id="JAEHOI010000007">
    <property type="protein sequence ID" value="MBK0422061.1"/>
    <property type="molecule type" value="Genomic_DNA"/>
</dbReference>
<evidence type="ECO:0000313" key="3">
    <source>
        <dbReference type="Proteomes" id="UP000618733"/>
    </source>
</evidence>
<evidence type="ECO:0000313" key="2">
    <source>
        <dbReference type="EMBL" id="MBK0422061.1"/>
    </source>
</evidence>
<name>A0A934UXW0_9MICO</name>